<name>A0A9W7APS9_9STRA</name>
<organism evidence="4 5">
    <name type="scientific">Triparma laevis f. longispina</name>
    <dbReference type="NCBI Taxonomy" id="1714387"/>
    <lineage>
        <taxon>Eukaryota</taxon>
        <taxon>Sar</taxon>
        <taxon>Stramenopiles</taxon>
        <taxon>Ochrophyta</taxon>
        <taxon>Bolidophyceae</taxon>
        <taxon>Parmales</taxon>
        <taxon>Triparmaceae</taxon>
        <taxon>Triparma</taxon>
    </lineage>
</organism>
<evidence type="ECO:0000256" key="3">
    <source>
        <dbReference type="SAM" id="MobiDB-lite"/>
    </source>
</evidence>
<feature type="region of interest" description="Disordered" evidence="3">
    <location>
        <begin position="78"/>
        <end position="101"/>
    </location>
</feature>
<dbReference type="GO" id="GO:0034088">
    <property type="term" value="P:maintenance of mitotic sister chromatid cohesion"/>
    <property type="evidence" value="ECO:0007669"/>
    <property type="project" value="TreeGrafter"/>
</dbReference>
<comment type="caution">
    <text evidence="4">The sequence shown here is derived from an EMBL/GenBank/DDBJ whole genome shotgun (WGS) entry which is preliminary data.</text>
</comment>
<dbReference type="PANTHER" id="PTHR13395:SF6">
    <property type="entry name" value="SISTER CHROMATID COHESION PROTEIN DCC1"/>
    <property type="match status" value="1"/>
</dbReference>
<sequence>MESNTLLKVLPSKSRSDNADNSLFLVEVPNTEFISQIGEARAEIIGKENSSKAALIAGKHSFYMTKVESSNAFIVVEPSSSESHDDEASSNENQNDSKRRKISKASICPSFHYELIQKYLDISELRRILDLGIYEGDAEECSSKTSKRHTKEELCVLLQASQFELDKGLKKVEAFVDESGKYTMVSEELLSEAFDEILAAISANDMNLESIDLENLLKSVTGDISTEKEVVAHCLHNNSTPLSSSDSLFKMDVAKIATFKAKKILSKRVTPYPVKEFMSQWTSEMPHQTTSYTPPMSLLSNLTLLDRDDKVDDDVLTYFPAGALPRDATSRFKRLFEIRPCWSEETITPFLTEISREDASVVQLLLKNALLKEKGFWIAKPQA</sequence>
<dbReference type="PANTHER" id="PTHR13395">
    <property type="entry name" value="SISTER CHROMATID COHESION PROTEIN DCC1-RELATED"/>
    <property type="match status" value="1"/>
</dbReference>
<evidence type="ECO:0000313" key="4">
    <source>
        <dbReference type="EMBL" id="GMH76941.1"/>
    </source>
</evidence>
<keyword evidence="5" id="KW-1185">Reference proteome</keyword>
<dbReference type="GO" id="GO:0000785">
    <property type="term" value="C:chromatin"/>
    <property type="evidence" value="ECO:0007669"/>
    <property type="project" value="TreeGrafter"/>
</dbReference>
<evidence type="ECO:0000256" key="1">
    <source>
        <dbReference type="ARBA" id="ARBA00007017"/>
    </source>
</evidence>
<proteinExistence type="inferred from homology"/>
<dbReference type="GO" id="GO:0000775">
    <property type="term" value="C:chromosome, centromeric region"/>
    <property type="evidence" value="ECO:0007669"/>
    <property type="project" value="TreeGrafter"/>
</dbReference>
<gene>
    <name evidence="4" type="ORF">TrLO_g9988</name>
</gene>
<dbReference type="OrthoDB" id="188141at2759"/>
<protein>
    <recommendedName>
        <fullName evidence="6">Sister chromatid cohesion protein DCC1</fullName>
    </recommendedName>
</protein>
<reference evidence="5" key="1">
    <citation type="journal article" date="2023" name="Commun. Biol.">
        <title>Genome analysis of Parmales, the sister group of diatoms, reveals the evolutionary specialization of diatoms from phago-mixotrophs to photoautotrophs.</title>
        <authorList>
            <person name="Ban H."/>
            <person name="Sato S."/>
            <person name="Yoshikawa S."/>
            <person name="Yamada K."/>
            <person name="Nakamura Y."/>
            <person name="Ichinomiya M."/>
            <person name="Sato N."/>
            <person name="Blanc-Mathieu R."/>
            <person name="Endo H."/>
            <person name="Kuwata A."/>
            <person name="Ogata H."/>
        </authorList>
    </citation>
    <scope>NUCLEOTIDE SEQUENCE [LARGE SCALE GENOMIC DNA]</scope>
    <source>
        <strain evidence="5">NIES 3700</strain>
    </source>
</reference>
<evidence type="ECO:0008006" key="6">
    <source>
        <dbReference type="Google" id="ProtNLM"/>
    </source>
</evidence>
<evidence type="ECO:0000256" key="2">
    <source>
        <dbReference type="ARBA" id="ARBA00022705"/>
    </source>
</evidence>
<dbReference type="AlphaFoldDB" id="A0A9W7APS9"/>
<dbReference type="Pfam" id="PF09724">
    <property type="entry name" value="Dcc1"/>
    <property type="match status" value="1"/>
</dbReference>
<accession>A0A9W7APS9</accession>
<evidence type="ECO:0000313" key="5">
    <source>
        <dbReference type="Proteomes" id="UP001165122"/>
    </source>
</evidence>
<dbReference type="GO" id="GO:0006260">
    <property type="term" value="P:DNA replication"/>
    <property type="evidence" value="ECO:0007669"/>
    <property type="project" value="UniProtKB-KW"/>
</dbReference>
<dbReference type="Proteomes" id="UP001165122">
    <property type="component" value="Unassembled WGS sequence"/>
</dbReference>
<dbReference type="InterPro" id="IPR019128">
    <property type="entry name" value="Dcc1"/>
</dbReference>
<dbReference type="GO" id="GO:0031390">
    <property type="term" value="C:Ctf18 RFC-like complex"/>
    <property type="evidence" value="ECO:0007669"/>
    <property type="project" value="InterPro"/>
</dbReference>
<comment type="similarity">
    <text evidence="1">Belongs to the DCC1 family.</text>
</comment>
<dbReference type="EMBL" id="BRXW01000784">
    <property type="protein sequence ID" value="GMH76941.1"/>
    <property type="molecule type" value="Genomic_DNA"/>
</dbReference>
<keyword evidence="2" id="KW-0235">DNA replication</keyword>